<proteinExistence type="predicted"/>
<accession>A0ABT4F7Z9</accession>
<evidence type="ECO:0000256" key="1">
    <source>
        <dbReference type="SAM" id="Phobius"/>
    </source>
</evidence>
<feature type="transmembrane region" description="Helical" evidence="1">
    <location>
        <begin position="12"/>
        <end position="31"/>
    </location>
</feature>
<name>A0ABT4F7Z9_9BACL</name>
<sequence>MLEDFVSVEAEAAAGTALLGCCICCTVYFPYKQLLARRRLNRSRS</sequence>
<keyword evidence="1" id="KW-0812">Transmembrane</keyword>
<keyword evidence="1" id="KW-0472">Membrane</keyword>
<evidence type="ECO:0000313" key="2">
    <source>
        <dbReference type="EMBL" id="MCY9594638.1"/>
    </source>
</evidence>
<dbReference type="Proteomes" id="UP001527202">
    <property type="component" value="Unassembled WGS sequence"/>
</dbReference>
<protein>
    <submittedName>
        <fullName evidence="2">Uncharacterized protein</fullName>
    </submittedName>
</protein>
<keyword evidence="1" id="KW-1133">Transmembrane helix</keyword>
<evidence type="ECO:0000313" key="3">
    <source>
        <dbReference type="Proteomes" id="UP001527202"/>
    </source>
</evidence>
<comment type="caution">
    <text evidence="2">The sequence shown here is derived from an EMBL/GenBank/DDBJ whole genome shotgun (WGS) entry which is preliminary data.</text>
</comment>
<reference evidence="2 3" key="1">
    <citation type="submission" date="2022-05" db="EMBL/GenBank/DDBJ databases">
        <title>Genome Sequencing of Bee-Associated Microbes.</title>
        <authorList>
            <person name="Dunlap C."/>
        </authorList>
    </citation>
    <scope>NUCLEOTIDE SEQUENCE [LARGE SCALE GENOMIC DNA]</scope>
    <source>
        <strain evidence="2 3">NRRL B-23120</strain>
    </source>
</reference>
<organism evidence="2 3">
    <name type="scientific">Paenibacillus chitinolyticus</name>
    <dbReference type="NCBI Taxonomy" id="79263"/>
    <lineage>
        <taxon>Bacteria</taxon>
        <taxon>Bacillati</taxon>
        <taxon>Bacillota</taxon>
        <taxon>Bacilli</taxon>
        <taxon>Bacillales</taxon>
        <taxon>Paenibacillaceae</taxon>
        <taxon>Paenibacillus</taxon>
    </lineage>
</organism>
<keyword evidence="3" id="KW-1185">Reference proteome</keyword>
<dbReference type="EMBL" id="JAMDMJ010000002">
    <property type="protein sequence ID" value="MCY9594638.1"/>
    <property type="molecule type" value="Genomic_DNA"/>
</dbReference>
<dbReference type="GeneID" id="95373965"/>
<gene>
    <name evidence="2" type="ORF">M5X16_02490</name>
</gene>
<dbReference type="RefSeq" id="WP_241688783.1">
    <property type="nucleotide sequence ID" value="NZ_CP026520.1"/>
</dbReference>